<dbReference type="PANTHER" id="PTHR31099">
    <property type="entry name" value="OS06G0165300 PROTEIN"/>
    <property type="match status" value="1"/>
</dbReference>
<proteinExistence type="predicted"/>
<feature type="region of interest" description="Disordered" evidence="2">
    <location>
        <begin position="428"/>
        <end position="456"/>
    </location>
</feature>
<dbReference type="Gene3D" id="1.20.5.340">
    <property type="match status" value="1"/>
</dbReference>
<reference evidence="4" key="1">
    <citation type="submission" date="2018-02" db="EMBL/GenBank/DDBJ databases">
        <authorList>
            <person name="Cohen D.B."/>
            <person name="Kent A.D."/>
        </authorList>
    </citation>
    <scope>NUCLEOTIDE SEQUENCE</scope>
</reference>
<feature type="domain" description="Transposase (putative) gypsy type" evidence="3">
    <location>
        <begin position="215"/>
        <end position="253"/>
    </location>
</feature>
<feature type="region of interest" description="Disordered" evidence="2">
    <location>
        <begin position="123"/>
        <end position="156"/>
    </location>
</feature>
<keyword evidence="1" id="KW-0175">Coiled coil</keyword>
<feature type="region of interest" description="Disordered" evidence="2">
    <location>
        <begin position="669"/>
        <end position="695"/>
    </location>
</feature>
<accession>A0A2N9J5Y6</accession>
<dbReference type="AlphaFoldDB" id="A0A2N9J5Y6"/>
<evidence type="ECO:0000256" key="2">
    <source>
        <dbReference type="SAM" id="MobiDB-lite"/>
    </source>
</evidence>
<protein>
    <recommendedName>
        <fullName evidence="3">Transposase (putative) gypsy type domain-containing protein</fullName>
    </recommendedName>
</protein>
<feature type="coiled-coil region" evidence="1">
    <location>
        <begin position="600"/>
        <end position="627"/>
    </location>
</feature>
<dbReference type="PANTHER" id="PTHR31099:SF28">
    <property type="entry name" value="F5J5.12"/>
    <property type="match status" value="1"/>
</dbReference>
<organism evidence="4">
    <name type="scientific">Fagus sylvatica</name>
    <name type="common">Beechnut</name>
    <dbReference type="NCBI Taxonomy" id="28930"/>
    <lineage>
        <taxon>Eukaryota</taxon>
        <taxon>Viridiplantae</taxon>
        <taxon>Streptophyta</taxon>
        <taxon>Embryophyta</taxon>
        <taxon>Tracheophyta</taxon>
        <taxon>Spermatophyta</taxon>
        <taxon>Magnoliopsida</taxon>
        <taxon>eudicotyledons</taxon>
        <taxon>Gunneridae</taxon>
        <taxon>Pentapetalae</taxon>
        <taxon>rosids</taxon>
        <taxon>fabids</taxon>
        <taxon>Fagales</taxon>
        <taxon>Fagaceae</taxon>
        <taxon>Fagus</taxon>
    </lineage>
</organism>
<dbReference type="Pfam" id="PF04195">
    <property type="entry name" value="Transposase_28"/>
    <property type="match status" value="1"/>
</dbReference>
<dbReference type="InterPro" id="IPR007321">
    <property type="entry name" value="Transposase_28"/>
</dbReference>
<feature type="compositionally biased region" description="Polar residues" evidence="2">
    <location>
        <begin position="146"/>
        <end position="156"/>
    </location>
</feature>
<evidence type="ECO:0000313" key="4">
    <source>
        <dbReference type="EMBL" id="SPD31930.1"/>
    </source>
</evidence>
<evidence type="ECO:0000259" key="3">
    <source>
        <dbReference type="Pfam" id="PF04195"/>
    </source>
</evidence>
<name>A0A2N9J5Y6_FAGSY</name>
<sequence length="695" mass="77479">MDDALWTNEYLQNKETNEKGAPVVVRWREPPMLKLAKNAVIRSRNLASENVDALDSLSVPFRNFFVGVCRFAEGGLGPPPLGDYLPPTSVLHRLSAELYSISHPALNTWGVLRRSMAAGGSEWPATLSEGLPEVSSSSGREDEGTSSEATTSARTGSRQSVVSKRWAVYSYVSRFTTIESLDRVRTRYQIPQDVVLRIPGPDERACSHVEDVALYESALTAGLRFPVQPFIRELLDFLSLAPGQVAPNGWRVILTCMVVWRECSDGQDDITVEEFLYCFEPSQIAASPGFWTFRNREESSKLVDGLPSSNRRWKDGYFFVCGDNWERLPEEGEDFVPFLRTWGVPSSSALTRPVLAPVWRDRVLRAQRLTNRPHTYYIQPELLFRHSFGPEPNAAVISLLETNKKRVATMKINKSKLKDMVEKGVPAVPINVKRKKPEDGSSSAPPAQGVRPSKKPILVEPPLPIPPSTPVVQIHDEEVPFVPLSDEGSTICRSLGLASKRAEAAITDLDFQEYGNARTEDVSKLMVHSLMRSLNEAMVISRRCLTVEDDLRRLKQRLAESEASEKNLKRAVFELTAEKRDLLATVDSVKVDLAAREGDAKAAIDARDAAQKELKHLMGQVEGARAAAVSDYKASEAFEENNLQCFFSGFEAFRKQANAKYSDLDFTGFQPYDDTDSVIEEGKKDDEDQTDDATS</sequence>
<feature type="coiled-coil region" evidence="1">
    <location>
        <begin position="544"/>
        <end position="571"/>
    </location>
</feature>
<gene>
    <name evidence="4" type="ORF">FSB_LOCUS59812</name>
</gene>
<dbReference type="EMBL" id="OIVN01006382">
    <property type="protein sequence ID" value="SPD31930.1"/>
    <property type="molecule type" value="Genomic_DNA"/>
</dbReference>
<evidence type="ECO:0000256" key="1">
    <source>
        <dbReference type="SAM" id="Coils"/>
    </source>
</evidence>